<dbReference type="GO" id="GO:0004315">
    <property type="term" value="F:3-oxoacyl-[acyl-carrier-protein] synthase activity"/>
    <property type="evidence" value="ECO:0007669"/>
    <property type="project" value="UniProtKB-EC"/>
</dbReference>
<dbReference type="Pfam" id="PF00109">
    <property type="entry name" value="ketoacyl-synt"/>
    <property type="match status" value="1"/>
</dbReference>
<dbReference type="EMBL" id="CP036274">
    <property type="protein sequence ID" value="QDU30876.1"/>
    <property type="molecule type" value="Genomic_DNA"/>
</dbReference>
<protein>
    <submittedName>
        <fullName evidence="5">3-oxoacyl-[acyl-carrier-protein] synthase 2</fullName>
        <ecNumber evidence="5">2.3.1.179</ecNumber>
    </submittedName>
</protein>
<comment type="similarity">
    <text evidence="1 3">Belongs to the thiolase-like superfamily. Beta-ketoacyl-ACP synthases family.</text>
</comment>
<dbReference type="GO" id="GO:0006633">
    <property type="term" value="P:fatty acid biosynthetic process"/>
    <property type="evidence" value="ECO:0007669"/>
    <property type="project" value="InterPro"/>
</dbReference>
<dbReference type="RefSeq" id="WP_145097089.1">
    <property type="nucleotide sequence ID" value="NZ_CP036274.1"/>
</dbReference>
<keyword evidence="2 3" id="KW-0808">Transferase</keyword>
<dbReference type="AlphaFoldDB" id="A0A517YKX3"/>
<organism evidence="5 6">
    <name type="scientific">Anatilimnocola aggregata</name>
    <dbReference type="NCBI Taxonomy" id="2528021"/>
    <lineage>
        <taxon>Bacteria</taxon>
        <taxon>Pseudomonadati</taxon>
        <taxon>Planctomycetota</taxon>
        <taxon>Planctomycetia</taxon>
        <taxon>Pirellulales</taxon>
        <taxon>Pirellulaceae</taxon>
        <taxon>Anatilimnocola</taxon>
    </lineage>
</organism>
<accession>A0A517YKX3</accession>
<dbReference type="PROSITE" id="PS00606">
    <property type="entry name" value="KS3_1"/>
    <property type="match status" value="1"/>
</dbReference>
<dbReference type="SUPFAM" id="SSF53901">
    <property type="entry name" value="Thiolase-like"/>
    <property type="match status" value="1"/>
</dbReference>
<sequence length="426" mass="45525">MPVSHIIPTHQPAQLPDHQRIVITGIGLTAPNGNNLAEYRAALLAGKSGVTAYEIRYVGETLAGICKFDALRYQSKKDLRRGTRAGSVGIYCTNEAIRDAGLAWDTIDKSRVGIYLGITEHGNVETENEVYALKGYDYDVQFWSHHHNPRTVANNPAGETSLNLGVTGPHYTIGAACAAGNAGLIQGAQMLRLGDCDVALAGGVSESVHTFGIFASFKSQGALASHSDPAKASRPFDTQRNGIVVAEGGCTYVLERLDDARRRGAKIYGELAGYAINTDATDFVLPNPERQAECVQLALKRGGLEPRDIDIVSTHATGTGQGDTQECDALRRVFASSDKTYFNNTKSFIGHAMGAAGALELAGNLPAFDDGICHHTINVDELDPECALTTLVIDAPRPIGPVKYILNNSFGMLGINSVVIIQKYIG</sequence>
<evidence type="ECO:0000313" key="6">
    <source>
        <dbReference type="Proteomes" id="UP000315017"/>
    </source>
</evidence>
<dbReference type="PANTHER" id="PTHR11712:SF336">
    <property type="entry name" value="3-OXOACYL-[ACYL-CARRIER-PROTEIN] SYNTHASE, MITOCHONDRIAL"/>
    <property type="match status" value="1"/>
</dbReference>
<evidence type="ECO:0000256" key="3">
    <source>
        <dbReference type="RuleBase" id="RU003694"/>
    </source>
</evidence>
<evidence type="ECO:0000256" key="1">
    <source>
        <dbReference type="ARBA" id="ARBA00008467"/>
    </source>
</evidence>
<evidence type="ECO:0000259" key="4">
    <source>
        <dbReference type="PROSITE" id="PS52004"/>
    </source>
</evidence>
<dbReference type="OrthoDB" id="292158at2"/>
<dbReference type="InterPro" id="IPR018201">
    <property type="entry name" value="Ketoacyl_synth_AS"/>
</dbReference>
<dbReference type="CDD" id="cd00834">
    <property type="entry name" value="KAS_I_II"/>
    <property type="match status" value="1"/>
</dbReference>
<evidence type="ECO:0000313" key="5">
    <source>
        <dbReference type="EMBL" id="QDU30876.1"/>
    </source>
</evidence>
<dbReference type="EC" id="2.3.1.179" evidence="5"/>
<reference evidence="5 6" key="1">
    <citation type="submission" date="2019-02" db="EMBL/GenBank/DDBJ databases">
        <title>Deep-cultivation of Planctomycetes and their phenomic and genomic characterization uncovers novel biology.</title>
        <authorList>
            <person name="Wiegand S."/>
            <person name="Jogler M."/>
            <person name="Boedeker C."/>
            <person name="Pinto D."/>
            <person name="Vollmers J."/>
            <person name="Rivas-Marin E."/>
            <person name="Kohn T."/>
            <person name="Peeters S.H."/>
            <person name="Heuer A."/>
            <person name="Rast P."/>
            <person name="Oberbeckmann S."/>
            <person name="Bunk B."/>
            <person name="Jeske O."/>
            <person name="Meyerdierks A."/>
            <person name="Storesund J.E."/>
            <person name="Kallscheuer N."/>
            <person name="Luecker S."/>
            <person name="Lage O.M."/>
            <person name="Pohl T."/>
            <person name="Merkel B.J."/>
            <person name="Hornburger P."/>
            <person name="Mueller R.-W."/>
            <person name="Bruemmer F."/>
            <person name="Labrenz M."/>
            <person name="Spormann A.M."/>
            <person name="Op den Camp H."/>
            <person name="Overmann J."/>
            <person name="Amann R."/>
            <person name="Jetten M.S.M."/>
            <person name="Mascher T."/>
            <person name="Medema M.H."/>
            <person name="Devos D.P."/>
            <person name="Kaster A.-K."/>
            <person name="Ovreas L."/>
            <person name="Rohde M."/>
            <person name="Galperin M.Y."/>
            <person name="Jogler C."/>
        </authorList>
    </citation>
    <scope>NUCLEOTIDE SEQUENCE [LARGE SCALE GENOMIC DNA]</scope>
    <source>
        <strain evidence="5 6">ETA_A8</strain>
    </source>
</reference>
<evidence type="ECO:0000256" key="2">
    <source>
        <dbReference type="ARBA" id="ARBA00022679"/>
    </source>
</evidence>
<keyword evidence="6" id="KW-1185">Reference proteome</keyword>
<dbReference type="KEGG" id="aagg:ETAA8_60250"/>
<dbReference type="PANTHER" id="PTHR11712">
    <property type="entry name" value="POLYKETIDE SYNTHASE-RELATED"/>
    <property type="match status" value="1"/>
</dbReference>
<dbReference type="Gene3D" id="3.40.47.10">
    <property type="match status" value="1"/>
</dbReference>
<dbReference type="InterPro" id="IPR014030">
    <property type="entry name" value="Ketoacyl_synth_N"/>
</dbReference>
<dbReference type="InterPro" id="IPR000794">
    <property type="entry name" value="Beta-ketoacyl_synthase"/>
</dbReference>
<keyword evidence="5" id="KW-0012">Acyltransferase</keyword>
<dbReference type="PROSITE" id="PS52004">
    <property type="entry name" value="KS3_2"/>
    <property type="match status" value="1"/>
</dbReference>
<dbReference type="InterPro" id="IPR020841">
    <property type="entry name" value="PKS_Beta-ketoAc_synthase_dom"/>
</dbReference>
<feature type="domain" description="Ketosynthase family 3 (KS3)" evidence="4">
    <location>
        <begin position="18"/>
        <end position="423"/>
    </location>
</feature>
<dbReference type="Proteomes" id="UP000315017">
    <property type="component" value="Chromosome"/>
</dbReference>
<gene>
    <name evidence="5" type="primary">fabF_4</name>
    <name evidence="5" type="ORF">ETAA8_60250</name>
</gene>
<dbReference type="InterPro" id="IPR014031">
    <property type="entry name" value="Ketoacyl_synth_C"/>
</dbReference>
<name>A0A517YKX3_9BACT</name>
<dbReference type="Pfam" id="PF02801">
    <property type="entry name" value="Ketoacyl-synt_C"/>
    <property type="match status" value="1"/>
</dbReference>
<dbReference type="InterPro" id="IPR016039">
    <property type="entry name" value="Thiolase-like"/>
</dbReference>
<dbReference type="GO" id="GO:0005829">
    <property type="term" value="C:cytosol"/>
    <property type="evidence" value="ECO:0007669"/>
    <property type="project" value="TreeGrafter"/>
</dbReference>
<proteinExistence type="inferred from homology"/>
<dbReference type="SMART" id="SM00825">
    <property type="entry name" value="PKS_KS"/>
    <property type="match status" value="1"/>
</dbReference>